<protein>
    <submittedName>
        <fullName evidence="2">Uncharacterized protein</fullName>
    </submittedName>
</protein>
<feature type="region of interest" description="Disordered" evidence="1">
    <location>
        <begin position="24"/>
        <end position="58"/>
    </location>
</feature>
<accession>A0ABQ3KTF8</accession>
<name>A0ABQ3KTF8_9PSEU</name>
<feature type="compositionally biased region" description="Basic and acidic residues" evidence="1">
    <location>
        <begin position="38"/>
        <end position="58"/>
    </location>
</feature>
<gene>
    <name evidence="2" type="ORF">GCM10017567_81200</name>
</gene>
<comment type="caution">
    <text evidence="2">The sequence shown here is derived from an EMBL/GenBank/DDBJ whole genome shotgun (WGS) entry which is preliminary data.</text>
</comment>
<proteinExistence type="predicted"/>
<evidence type="ECO:0000256" key="1">
    <source>
        <dbReference type="SAM" id="MobiDB-lite"/>
    </source>
</evidence>
<evidence type="ECO:0000313" key="2">
    <source>
        <dbReference type="EMBL" id="GHG46564.1"/>
    </source>
</evidence>
<keyword evidence="3" id="KW-1185">Reference proteome</keyword>
<evidence type="ECO:0000313" key="3">
    <source>
        <dbReference type="Proteomes" id="UP000649955"/>
    </source>
</evidence>
<organism evidence="2 3">
    <name type="scientific">Amycolatopsis bullii</name>
    <dbReference type="NCBI Taxonomy" id="941987"/>
    <lineage>
        <taxon>Bacteria</taxon>
        <taxon>Bacillati</taxon>
        <taxon>Actinomycetota</taxon>
        <taxon>Actinomycetes</taxon>
        <taxon>Pseudonocardiales</taxon>
        <taxon>Pseudonocardiaceae</taxon>
        <taxon>Amycolatopsis</taxon>
    </lineage>
</organism>
<dbReference type="Proteomes" id="UP000649955">
    <property type="component" value="Unassembled WGS sequence"/>
</dbReference>
<sequence>METVPGMRRAAPRAVRMGGVLRHPVTGFGRSGFRRKSLREVTGRETVTRADTPDRGGR</sequence>
<reference evidence="3" key="1">
    <citation type="journal article" date="2019" name="Int. J. Syst. Evol. Microbiol.">
        <title>The Global Catalogue of Microorganisms (GCM) 10K type strain sequencing project: providing services to taxonomists for standard genome sequencing and annotation.</title>
        <authorList>
            <consortium name="The Broad Institute Genomics Platform"/>
            <consortium name="The Broad Institute Genome Sequencing Center for Infectious Disease"/>
            <person name="Wu L."/>
            <person name="Ma J."/>
        </authorList>
    </citation>
    <scope>NUCLEOTIDE SEQUENCE [LARGE SCALE GENOMIC DNA]</scope>
    <source>
        <strain evidence="3">CGMCC 4.7680</strain>
    </source>
</reference>
<dbReference type="EMBL" id="BNAW01000066">
    <property type="protein sequence ID" value="GHG46564.1"/>
    <property type="molecule type" value="Genomic_DNA"/>
</dbReference>